<accession>A0A7J8U357</accession>
<dbReference type="SUPFAM" id="SSF52743">
    <property type="entry name" value="Subtilisin-like"/>
    <property type="match status" value="1"/>
</dbReference>
<comment type="caution">
    <text evidence="3">The sequence shown here is derived from an EMBL/GenBank/DDBJ whole genome shotgun (WGS) entry which is preliminary data.</text>
</comment>
<sequence>MTWYLSFSKLIRARVYTTDSARDTEGHGSHTASTAARNNIVNASFSGLAEGTARGGFHQQGLLHIKYAMVYAVLQRTSWQLLMMPLLMS</sequence>
<evidence type="ECO:0000313" key="4">
    <source>
        <dbReference type="Proteomes" id="UP000593573"/>
    </source>
</evidence>
<dbReference type="GO" id="GO:0006508">
    <property type="term" value="P:proteolysis"/>
    <property type="evidence" value="ECO:0007669"/>
    <property type="project" value="InterPro"/>
</dbReference>
<dbReference type="Proteomes" id="UP000593573">
    <property type="component" value="Unassembled WGS sequence"/>
</dbReference>
<gene>
    <name evidence="3" type="ORF">Goklo_013012</name>
</gene>
<reference evidence="3 4" key="1">
    <citation type="journal article" date="2019" name="Genome Biol. Evol.">
        <title>Insights into the evolution of the New World diploid cottons (Gossypium, subgenus Houzingenia) based on genome sequencing.</title>
        <authorList>
            <person name="Grover C.E."/>
            <person name="Arick M.A. 2nd"/>
            <person name="Thrash A."/>
            <person name="Conover J.L."/>
            <person name="Sanders W.S."/>
            <person name="Peterson D.G."/>
            <person name="Frelichowski J.E."/>
            <person name="Scheffler J.A."/>
            <person name="Scheffler B.E."/>
            <person name="Wendel J.F."/>
        </authorList>
    </citation>
    <scope>NUCLEOTIDE SEQUENCE [LARGE SCALE GENOMIC DNA]</scope>
    <source>
        <strain evidence="3">57</strain>
        <tissue evidence="3">Leaf</tissue>
    </source>
</reference>
<organism evidence="3 4">
    <name type="scientific">Gossypium klotzschianum</name>
    <dbReference type="NCBI Taxonomy" id="34286"/>
    <lineage>
        <taxon>Eukaryota</taxon>
        <taxon>Viridiplantae</taxon>
        <taxon>Streptophyta</taxon>
        <taxon>Embryophyta</taxon>
        <taxon>Tracheophyta</taxon>
        <taxon>Spermatophyta</taxon>
        <taxon>Magnoliopsida</taxon>
        <taxon>eudicotyledons</taxon>
        <taxon>Gunneridae</taxon>
        <taxon>Pentapetalae</taxon>
        <taxon>rosids</taxon>
        <taxon>malvids</taxon>
        <taxon>Malvales</taxon>
        <taxon>Malvaceae</taxon>
        <taxon>Malvoideae</taxon>
        <taxon>Gossypium</taxon>
    </lineage>
</organism>
<evidence type="ECO:0000256" key="1">
    <source>
        <dbReference type="ARBA" id="ARBA00011073"/>
    </source>
</evidence>
<dbReference type="AlphaFoldDB" id="A0A7J8U357"/>
<protein>
    <recommendedName>
        <fullName evidence="5">Peptidase S8/S53 domain-containing protein</fullName>
    </recommendedName>
</protein>
<name>A0A7J8U357_9ROSI</name>
<evidence type="ECO:0000256" key="2">
    <source>
        <dbReference type="ARBA" id="ARBA00022729"/>
    </source>
</evidence>
<dbReference type="OrthoDB" id="4803627at2759"/>
<dbReference type="EMBL" id="JABFAB010000004">
    <property type="protein sequence ID" value="MBA0644833.1"/>
    <property type="molecule type" value="Genomic_DNA"/>
</dbReference>
<dbReference type="InterPro" id="IPR036852">
    <property type="entry name" value="Peptidase_S8/S53_dom_sf"/>
</dbReference>
<evidence type="ECO:0000313" key="3">
    <source>
        <dbReference type="EMBL" id="MBA0644833.1"/>
    </source>
</evidence>
<comment type="similarity">
    <text evidence="1">Belongs to the peptidase S8 family.</text>
</comment>
<dbReference type="Gene3D" id="3.40.50.200">
    <property type="entry name" value="Peptidase S8/S53 domain"/>
    <property type="match status" value="1"/>
</dbReference>
<proteinExistence type="inferred from homology"/>
<dbReference type="InterPro" id="IPR045051">
    <property type="entry name" value="SBT"/>
</dbReference>
<dbReference type="PANTHER" id="PTHR10795">
    <property type="entry name" value="PROPROTEIN CONVERTASE SUBTILISIN/KEXIN"/>
    <property type="match status" value="1"/>
</dbReference>
<keyword evidence="4" id="KW-1185">Reference proteome</keyword>
<dbReference type="GO" id="GO:0004252">
    <property type="term" value="F:serine-type endopeptidase activity"/>
    <property type="evidence" value="ECO:0007669"/>
    <property type="project" value="InterPro"/>
</dbReference>
<evidence type="ECO:0008006" key="5">
    <source>
        <dbReference type="Google" id="ProtNLM"/>
    </source>
</evidence>
<keyword evidence="2" id="KW-0732">Signal</keyword>